<dbReference type="InterPro" id="IPR012001">
    <property type="entry name" value="Thiamin_PyroP_enz_TPP-bd_dom"/>
</dbReference>
<evidence type="ECO:0000313" key="8">
    <source>
        <dbReference type="Proteomes" id="UP000177418"/>
    </source>
</evidence>
<dbReference type="SUPFAM" id="SSF52467">
    <property type="entry name" value="DHS-like NAD/FAD-binding domain"/>
    <property type="match status" value="1"/>
</dbReference>
<dbReference type="InterPro" id="IPR029035">
    <property type="entry name" value="DHS-like_NAD/FAD-binding_dom"/>
</dbReference>
<dbReference type="CDD" id="cd00568">
    <property type="entry name" value="TPP_enzymes"/>
    <property type="match status" value="1"/>
</dbReference>
<keyword evidence="2 3" id="KW-0786">Thiamine pyrophosphate</keyword>
<dbReference type="GO" id="GO:0003984">
    <property type="term" value="F:acetolactate synthase activity"/>
    <property type="evidence" value="ECO:0007669"/>
    <property type="project" value="TreeGrafter"/>
</dbReference>
<evidence type="ECO:0000256" key="2">
    <source>
        <dbReference type="ARBA" id="ARBA00023052"/>
    </source>
</evidence>
<dbReference type="GO" id="GO:0009099">
    <property type="term" value="P:L-valine biosynthetic process"/>
    <property type="evidence" value="ECO:0007669"/>
    <property type="project" value="TreeGrafter"/>
</dbReference>
<dbReference type="GO" id="GO:0030976">
    <property type="term" value="F:thiamine pyrophosphate binding"/>
    <property type="evidence" value="ECO:0007669"/>
    <property type="project" value="InterPro"/>
</dbReference>
<dbReference type="InterPro" id="IPR029061">
    <property type="entry name" value="THDP-binding"/>
</dbReference>
<feature type="domain" description="Thiamine pyrophosphate enzyme central" evidence="4">
    <location>
        <begin position="198"/>
        <end position="332"/>
    </location>
</feature>
<dbReference type="SUPFAM" id="SSF52518">
    <property type="entry name" value="Thiamin diphosphate-binding fold (THDP-binding)"/>
    <property type="match status" value="2"/>
</dbReference>
<reference evidence="7 8" key="1">
    <citation type="journal article" date="2016" name="Nat. Commun.">
        <title>Thousands of microbial genomes shed light on interconnected biogeochemical processes in an aquifer system.</title>
        <authorList>
            <person name="Anantharaman K."/>
            <person name="Brown C.T."/>
            <person name="Hug L.A."/>
            <person name="Sharon I."/>
            <person name="Castelle C.J."/>
            <person name="Probst A.J."/>
            <person name="Thomas B.C."/>
            <person name="Singh A."/>
            <person name="Wilkins M.J."/>
            <person name="Karaoz U."/>
            <person name="Brodie E.L."/>
            <person name="Williams K.H."/>
            <person name="Hubbard S.S."/>
            <person name="Banfield J.F."/>
        </authorList>
    </citation>
    <scope>NUCLEOTIDE SEQUENCE [LARGE SCALE GENOMIC DNA]</scope>
</reference>
<protein>
    <recommendedName>
        <fullName evidence="9">Acetolactate synthase</fullName>
    </recommendedName>
</protein>
<comment type="caution">
    <text evidence="7">The sequence shown here is derived from an EMBL/GenBank/DDBJ whole genome shotgun (WGS) entry which is preliminary data.</text>
</comment>
<dbReference type="Gene3D" id="3.40.50.1220">
    <property type="entry name" value="TPP-binding domain"/>
    <property type="match status" value="1"/>
</dbReference>
<evidence type="ECO:0008006" key="9">
    <source>
        <dbReference type="Google" id="ProtNLM"/>
    </source>
</evidence>
<dbReference type="InterPro" id="IPR011766">
    <property type="entry name" value="TPP_enzyme_TPP-bd"/>
</dbReference>
<evidence type="ECO:0000259" key="5">
    <source>
        <dbReference type="Pfam" id="PF02775"/>
    </source>
</evidence>
<dbReference type="EMBL" id="MGAV01000002">
    <property type="protein sequence ID" value="OGK55556.1"/>
    <property type="molecule type" value="Genomic_DNA"/>
</dbReference>
<dbReference type="AlphaFoldDB" id="A0A1F7JIZ8"/>
<sequence length="593" mass="66524">MIVADYVIDFLVKRGITDIFLVSGGGIMYLLDAIYRNKKITYISNYHEQASATCAESYARLKNRIGACLVTTGPGSTNAITGVAAAWVDSISMLVISGQVKREVIADYSKLRQMGNQEVNIIPMVKPITKYAVTIMNPESIKFELEKGFHEATTNRPGPVWLNIPLDVQGSNIDEAKLKSFNIPKYKSKNNKIKKVGKVISLLKLSKRPVFILGHGIRLSGASETINKLLDEFDIPILLTLNGLDLIPFSHPKLIGYFGPSGYRRANLVLQNADLIISIGASLNIASTGFNYSNFARKGKIVMVNIDKGELQKKTINVDMSIKMDGKDFIEAFIKQSSNVKLHLDPLWLTTGKLWKEKYPTIISKFKQDKKHVNSYLFMDKLSDLLTKEDILTTGMGLDVISFNQAFKIKEGQRAYVNKNFGQMGWCLPAAIGACIANNRKRSICVTGDGSIQFNLQELNTIRYYKLPIKIFVFNNKGYKSIRDTQNSLFEGRLVGADKNSGVINPNFKKLASAYDLQYDYISNNSQIEKKIRRALITKGPTLYEVNISYDQSRMPRSVTRRKLDGSLESGSLEDMWPHLPKEELEAIMKTFS</sequence>
<dbReference type="Pfam" id="PF02776">
    <property type="entry name" value="TPP_enzyme_N"/>
    <property type="match status" value="1"/>
</dbReference>
<dbReference type="InterPro" id="IPR012000">
    <property type="entry name" value="Thiamin_PyroP_enz_cen_dom"/>
</dbReference>
<dbReference type="GO" id="GO:0050660">
    <property type="term" value="F:flavin adenine dinucleotide binding"/>
    <property type="evidence" value="ECO:0007669"/>
    <property type="project" value="TreeGrafter"/>
</dbReference>
<dbReference type="PANTHER" id="PTHR18968:SF142">
    <property type="entry name" value="ACETOLACTATE SYNTHASE"/>
    <property type="match status" value="1"/>
</dbReference>
<evidence type="ECO:0000259" key="4">
    <source>
        <dbReference type="Pfam" id="PF00205"/>
    </source>
</evidence>
<dbReference type="Gene3D" id="3.40.50.970">
    <property type="match status" value="2"/>
</dbReference>
<proteinExistence type="inferred from homology"/>
<dbReference type="CDD" id="cd07035">
    <property type="entry name" value="TPP_PYR_POX_like"/>
    <property type="match status" value="1"/>
</dbReference>
<dbReference type="FunFam" id="3.40.50.970:FF:000007">
    <property type="entry name" value="Acetolactate synthase"/>
    <property type="match status" value="1"/>
</dbReference>
<dbReference type="GO" id="GO:0000287">
    <property type="term" value="F:magnesium ion binding"/>
    <property type="evidence" value="ECO:0007669"/>
    <property type="project" value="InterPro"/>
</dbReference>
<dbReference type="Proteomes" id="UP000177418">
    <property type="component" value="Unassembled WGS sequence"/>
</dbReference>
<feature type="domain" description="Thiamine pyrophosphate enzyme TPP-binding" evidence="5">
    <location>
        <begin position="401"/>
        <end position="546"/>
    </location>
</feature>
<evidence type="ECO:0000256" key="1">
    <source>
        <dbReference type="ARBA" id="ARBA00007812"/>
    </source>
</evidence>
<dbReference type="InterPro" id="IPR045229">
    <property type="entry name" value="TPP_enz"/>
</dbReference>
<dbReference type="PANTHER" id="PTHR18968">
    <property type="entry name" value="THIAMINE PYROPHOSPHATE ENZYMES"/>
    <property type="match status" value="1"/>
</dbReference>
<dbReference type="Pfam" id="PF02775">
    <property type="entry name" value="TPP_enzyme_C"/>
    <property type="match status" value="1"/>
</dbReference>
<dbReference type="GO" id="GO:0009097">
    <property type="term" value="P:isoleucine biosynthetic process"/>
    <property type="evidence" value="ECO:0007669"/>
    <property type="project" value="TreeGrafter"/>
</dbReference>
<evidence type="ECO:0000259" key="6">
    <source>
        <dbReference type="Pfam" id="PF02776"/>
    </source>
</evidence>
<gene>
    <name evidence="7" type="ORF">A3H78_05330</name>
</gene>
<accession>A0A1F7JIZ8</accession>
<evidence type="ECO:0000256" key="3">
    <source>
        <dbReference type="RuleBase" id="RU362132"/>
    </source>
</evidence>
<dbReference type="Pfam" id="PF00205">
    <property type="entry name" value="TPP_enzyme_M"/>
    <property type="match status" value="1"/>
</dbReference>
<organism evidence="7 8">
    <name type="scientific">Candidatus Roizmanbacteria bacterium RIFCSPLOWO2_02_FULL_36_11</name>
    <dbReference type="NCBI Taxonomy" id="1802071"/>
    <lineage>
        <taxon>Bacteria</taxon>
        <taxon>Candidatus Roizmaniibacteriota</taxon>
    </lineage>
</organism>
<name>A0A1F7JIZ8_9BACT</name>
<evidence type="ECO:0000313" key="7">
    <source>
        <dbReference type="EMBL" id="OGK55556.1"/>
    </source>
</evidence>
<feature type="domain" description="Thiamine pyrophosphate enzyme N-terminal TPP-binding" evidence="6">
    <location>
        <begin position="3"/>
        <end position="106"/>
    </location>
</feature>
<comment type="similarity">
    <text evidence="1 3">Belongs to the TPP enzyme family.</text>
</comment>
<dbReference type="GO" id="GO:0005948">
    <property type="term" value="C:acetolactate synthase complex"/>
    <property type="evidence" value="ECO:0007669"/>
    <property type="project" value="TreeGrafter"/>
</dbReference>